<comment type="function">
    <text evidence="1">ATP-binding RNA helicase involved in the biogenesis of 60S ribosomal subunits and is required for the normal formation of 25S and 5.8S rRNAs.</text>
</comment>
<evidence type="ECO:0000256" key="14">
    <source>
        <dbReference type="SAM" id="MobiDB-lite"/>
    </source>
</evidence>
<evidence type="ECO:0000256" key="8">
    <source>
        <dbReference type="ARBA" id="ARBA00022840"/>
    </source>
</evidence>
<reference evidence="18" key="1">
    <citation type="journal article" date="2021" name="Nat. Commun.">
        <title>Genetic determinants of endophytism in the Arabidopsis root mycobiome.</title>
        <authorList>
            <person name="Mesny F."/>
            <person name="Miyauchi S."/>
            <person name="Thiergart T."/>
            <person name="Pickel B."/>
            <person name="Atanasova L."/>
            <person name="Karlsson M."/>
            <person name="Huettel B."/>
            <person name="Barry K.W."/>
            <person name="Haridas S."/>
            <person name="Chen C."/>
            <person name="Bauer D."/>
            <person name="Andreopoulos W."/>
            <person name="Pangilinan J."/>
            <person name="LaButti K."/>
            <person name="Riley R."/>
            <person name="Lipzen A."/>
            <person name="Clum A."/>
            <person name="Drula E."/>
            <person name="Henrissat B."/>
            <person name="Kohler A."/>
            <person name="Grigoriev I.V."/>
            <person name="Martin F.M."/>
            <person name="Hacquard S."/>
        </authorList>
    </citation>
    <scope>NUCLEOTIDE SEQUENCE</scope>
    <source>
        <strain evidence="18">MPI-SDFR-AT-0117</strain>
    </source>
</reference>
<dbReference type="EMBL" id="JAGSXJ010000048">
    <property type="protein sequence ID" value="KAH6661924.1"/>
    <property type="molecule type" value="Genomic_DNA"/>
</dbReference>
<keyword evidence="4" id="KW-0690">Ribosome biogenesis</keyword>
<dbReference type="Pfam" id="PF00271">
    <property type="entry name" value="Helicase_C"/>
    <property type="match status" value="2"/>
</dbReference>
<dbReference type="GO" id="GO:0003724">
    <property type="term" value="F:RNA helicase activity"/>
    <property type="evidence" value="ECO:0007669"/>
    <property type="project" value="UniProtKB-EC"/>
</dbReference>
<dbReference type="InterPro" id="IPR014014">
    <property type="entry name" value="RNA_helicase_DEAD_Q_motif"/>
</dbReference>
<keyword evidence="8" id="KW-0067">ATP-binding</keyword>
<keyword evidence="6" id="KW-0378">Hydrolase</keyword>
<dbReference type="CDD" id="cd18787">
    <property type="entry name" value="SF2_C_DEAD"/>
    <property type="match status" value="1"/>
</dbReference>
<dbReference type="InterPro" id="IPR014001">
    <property type="entry name" value="Helicase_ATP-bd"/>
</dbReference>
<dbReference type="InterPro" id="IPR011545">
    <property type="entry name" value="DEAD/DEAH_box_helicase_dom"/>
</dbReference>
<feature type="region of interest" description="Disordered" evidence="14">
    <location>
        <begin position="573"/>
        <end position="621"/>
    </location>
</feature>
<evidence type="ECO:0000256" key="7">
    <source>
        <dbReference type="ARBA" id="ARBA00022806"/>
    </source>
</evidence>
<feature type="region of interest" description="Disordered" evidence="14">
    <location>
        <begin position="1"/>
        <end position="39"/>
    </location>
</feature>
<dbReference type="InterPro" id="IPR027417">
    <property type="entry name" value="P-loop_NTPase"/>
</dbReference>
<feature type="domain" description="Helicase C-terminal" evidence="16">
    <location>
        <begin position="260"/>
        <end position="488"/>
    </location>
</feature>
<dbReference type="PANTHER" id="PTHR47959">
    <property type="entry name" value="ATP-DEPENDENT RNA HELICASE RHLE-RELATED"/>
    <property type="match status" value="1"/>
</dbReference>
<evidence type="ECO:0000313" key="19">
    <source>
        <dbReference type="Proteomes" id="UP000770015"/>
    </source>
</evidence>
<keyword evidence="7 18" id="KW-0347">Helicase</keyword>
<proteinExistence type="inferred from homology"/>
<feature type="compositionally biased region" description="Basic residues" evidence="14">
    <location>
        <begin position="380"/>
        <end position="390"/>
    </location>
</feature>
<evidence type="ECO:0000256" key="3">
    <source>
        <dbReference type="ARBA" id="ARBA00012552"/>
    </source>
</evidence>
<evidence type="ECO:0000256" key="4">
    <source>
        <dbReference type="ARBA" id="ARBA00022517"/>
    </source>
</evidence>
<dbReference type="GO" id="GO:0016787">
    <property type="term" value="F:hydrolase activity"/>
    <property type="evidence" value="ECO:0007669"/>
    <property type="project" value="UniProtKB-KW"/>
</dbReference>
<dbReference type="GO" id="GO:0003723">
    <property type="term" value="F:RNA binding"/>
    <property type="evidence" value="ECO:0007669"/>
    <property type="project" value="UniProtKB-KW"/>
</dbReference>
<comment type="catalytic activity">
    <reaction evidence="12">
        <text>ATP + H2O = ADP + phosphate + H(+)</text>
        <dbReference type="Rhea" id="RHEA:13065"/>
        <dbReference type="ChEBI" id="CHEBI:15377"/>
        <dbReference type="ChEBI" id="CHEBI:15378"/>
        <dbReference type="ChEBI" id="CHEBI:30616"/>
        <dbReference type="ChEBI" id="CHEBI:43474"/>
        <dbReference type="ChEBI" id="CHEBI:456216"/>
        <dbReference type="EC" id="3.6.4.13"/>
    </reaction>
</comment>
<dbReference type="InterPro" id="IPR001650">
    <property type="entry name" value="Helicase_C-like"/>
</dbReference>
<evidence type="ECO:0000259" key="17">
    <source>
        <dbReference type="PROSITE" id="PS51195"/>
    </source>
</evidence>
<keyword evidence="9" id="KW-0694">RNA-binding</keyword>
<comment type="similarity">
    <text evidence="11">Belongs to the DEAD box helicase family. DDX56/DBP9 subfamily.</text>
</comment>
<evidence type="ECO:0000256" key="13">
    <source>
        <dbReference type="PROSITE-ProRule" id="PRU00552"/>
    </source>
</evidence>
<name>A0A9P9A5R5_9PEZI</name>
<sequence length="621" mass="70007">MKRKADAIEEAENKVPKKTPEKTAESAEKTPETQTKSSWDTLSLDKRLLQALAQQSWHAPTPVQAKAIPIALGGQDLLARSKTGSGKSAAFLLPLLEAILKRKSREGARAEDACTSALVLVPTRELADQIHKTVETLTAFCAKDVQAIKLTDKVTPNVQRAMLTAKPDVVISTPARAWENVSNGALPLDKLTHLVLDEADLVLSYGYEEDLQNVAREMPKGMQTILMSATLTAEVDTVKGLFCRNPALLDIDEPEAEGEGVTQYVVKTAEDEKFLLIYVIFKLKLIQGKVIVFCQDVDRCYRLKLYFEQFGIRSCTLNSELPVNTRLHVVEEFNKGVYDIIIASDENEVMGDEDKKEDKEEVDEEKTEEKPEPKATPKPAKSKNGKPSRRKDKEYGVSRGIDFKNVAAVINFDLPTSSRSYTHRIGRTARAGQTGMALSFYVPTDLYRSHPPTSIESAENDERILARIRKHQAKLGKEVLPYHFDKDQVDRFRYRMNDALRAVTRVAIREARTRELRQELIKSDKLRRHFEENPAELAHLRHDGELRAARMQPHLRHVPDYLMPEGGKKALSADNVGFVPMRKRNDRRHASRKPGGKKNNNRVFRVGKKSDPLKSFKAKSK</sequence>
<accession>A0A9P9A5R5</accession>
<protein>
    <recommendedName>
        <fullName evidence="3">RNA helicase</fullName>
        <ecNumber evidence="3">3.6.4.13</ecNumber>
    </recommendedName>
</protein>
<dbReference type="GO" id="GO:0005634">
    <property type="term" value="C:nucleus"/>
    <property type="evidence" value="ECO:0007669"/>
    <property type="project" value="UniProtKB-SubCell"/>
</dbReference>
<evidence type="ECO:0000256" key="11">
    <source>
        <dbReference type="ARBA" id="ARBA00038041"/>
    </source>
</evidence>
<comment type="subcellular location">
    <subcellularLocation>
        <location evidence="2">Nucleus</location>
    </subcellularLocation>
</comment>
<feature type="region of interest" description="Disordered" evidence="14">
    <location>
        <begin position="349"/>
        <end position="395"/>
    </location>
</feature>
<dbReference type="PANTHER" id="PTHR47959:SF21">
    <property type="entry name" value="DEAD-BOX HELICASE 56"/>
    <property type="match status" value="1"/>
</dbReference>
<dbReference type="GO" id="GO:0010467">
    <property type="term" value="P:gene expression"/>
    <property type="evidence" value="ECO:0007669"/>
    <property type="project" value="UniProtKB-ARBA"/>
</dbReference>
<dbReference type="SMART" id="SM00490">
    <property type="entry name" value="HELICc"/>
    <property type="match status" value="1"/>
</dbReference>
<evidence type="ECO:0000256" key="5">
    <source>
        <dbReference type="ARBA" id="ARBA00022741"/>
    </source>
</evidence>
<dbReference type="PROSITE" id="PS51194">
    <property type="entry name" value="HELICASE_CTER"/>
    <property type="match status" value="1"/>
</dbReference>
<dbReference type="EC" id="3.6.4.13" evidence="3"/>
<evidence type="ECO:0000256" key="2">
    <source>
        <dbReference type="ARBA" id="ARBA00004123"/>
    </source>
</evidence>
<dbReference type="PROSITE" id="PS51192">
    <property type="entry name" value="HELICASE_ATP_BIND_1"/>
    <property type="match status" value="1"/>
</dbReference>
<evidence type="ECO:0000256" key="9">
    <source>
        <dbReference type="ARBA" id="ARBA00022884"/>
    </source>
</evidence>
<dbReference type="OrthoDB" id="1191041at2759"/>
<evidence type="ECO:0000259" key="15">
    <source>
        <dbReference type="PROSITE" id="PS51192"/>
    </source>
</evidence>
<feature type="short sequence motif" description="Q motif" evidence="13">
    <location>
        <begin position="37"/>
        <end position="65"/>
    </location>
</feature>
<keyword evidence="19" id="KW-1185">Reference proteome</keyword>
<dbReference type="PROSITE" id="PS51195">
    <property type="entry name" value="Q_MOTIF"/>
    <property type="match status" value="1"/>
</dbReference>
<gene>
    <name evidence="18" type="ORF">F5X68DRAFT_63832</name>
</gene>
<evidence type="ECO:0000256" key="12">
    <source>
        <dbReference type="ARBA" id="ARBA00047984"/>
    </source>
</evidence>
<dbReference type="Proteomes" id="UP000770015">
    <property type="component" value="Unassembled WGS sequence"/>
</dbReference>
<dbReference type="AlphaFoldDB" id="A0A9P9A5R5"/>
<comment type="caution">
    <text evidence="18">The sequence shown here is derived from an EMBL/GenBank/DDBJ whole genome shotgun (WGS) entry which is preliminary data.</text>
</comment>
<evidence type="ECO:0000256" key="10">
    <source>
        <dbReference type="ARBA" id="ARBA00023242"/>
    </source>
</evidence>
<keyword evidence="10" id="KW-0539">Nucleus</keyword>
<dbReference type="GO" id="GO:0005524">
    <property type="term" value="F:ATP binding"/>
    <property type="evidence" value="ECO:0007669"/>
    <property type="project" value="UniProtKB-KW"/>
</dbReference>
<evidence type="ECO:0000256" key="6">
    <source>
        <dbReference type="ARBA" id="ARBA00022801"/>
    </source>
</evidence>
<keyword evidence="5" id="KW-0547">Nucleotide-binding</keyword>
<feature type="domain" description="Helicase ATP-binding" evidence="15">
    <location>
        <begin position="68"/>
        <end position="249"/>
    </location>
</feature>
<organism evidence="18 19">
    <name type="scientific">Plectosphaerella plurivora</name>
    <dbReference type="NCBI Taxonomy" id="936078"/>
    <lineage>
        <taxon>Eukaryota</taxon>
        <taxon>Fungi</taxon>
        <taxon>Dikarya</taxon>
        <taxon>Ascomycota</taxon>
        <taxon>Pezizomycotina</taxon>
        <taxon>Sordariomycetes</taxon>
        <taxon>Hypocreomycetidae</taxon>
        <taxon>Glomerellales</taxon>
        <taxon>Plectosphaerellaceae</taxon>
        <taxon>Plectosphaerella</taxon>
    </lineage>
</organism>
<evidence type="ECO:0000256" key="1">
    <source>
        <dbReference type="ARBA" id="ARBA00003706"/>
    </source>
</evidence>
<evidence type="ECO:0000259" key="16">
    <source>
        <dbReference type="PROSITE" id="PS51194"/>
    </source>
</evidence>
<dbReference type="Gene3D" id="3.40.50.300">
    <property type="entry name" value="P-loop containing nucleotide triphosphate hydrolases"/>
    <property type="match status" value="2"/>
</dbReference>
<feature type="compositionally biased region" description="Basic residues" evidence="14">
    <location>
        <begin position="581"/>
        <end position="600"/>
    </location>
</feature>
<dbReference type="GO" id="GO:0005829">
    <property type="term" value="C:cytosol"/>
    <property type="evidence" value="ECO:0007669"/>
    <property type="project" value="TreeGrafter"/>
</dbReference>
<dbReference type="SMART" id="SM00487">
    <property type="entry name" value="DEXDc"/>
    <property type="match status" value="1"/>
</dbReference>
<feature type="compositionally biased region" description="Basic and acidic residues" evidence="14">
    <location>
        <begin position="1"/>
        <end position="31"/>
    </location>
</feature>
<dbReference type="SUPFAM" id="SSF52540">
    <property type="entry name" value="P-loop containing nucleoside triphosphate hydrolases"/>
    <property type="match status" value="2"/>
</dbReference>
<dbReference type="GO" id="GO:0042254">
    <property type="term" value="P:ribosome biogenesis"/>
    <property type="evidence" value="ECO:0007669"/>
    <property type="project" value="UniProtKB-KW"/>
</dbReference>
<dbReference type="CDD" id="cd17961">
    <property type="entry name" value="DEADc_DDX56"/>
    <property type="match status" value="1"/>
</dbReference>
<feature type="domain" description="DEAD-box RNA helicase Q" evidence="17">
    <location>
        <begin position="37"/>
        <end position="65"/>
    </location>
</feature>
<evidence type="ECO:0000313" key="18">
    <source>
        <dbReference type="EMBL" id="KAH6661924.1"/>
    </source>
</evidence>
<dbReference type="Pfam" id="PF00270">
    <property type="entry name" value="DEAD"/>
    <property type="match status" value="1"/>
</dbReference>
<dbReference type="InterPro" id="IPR050079">
    <property type="entry name" value="DEAD_box_RNA_helicase"/>
</dbReference>